<feature type="region of interest" description="Disordered" evidence="1">
    <location>
        <begin position="90"/>
        <end position="160"/>
    </location>
</feature>
<comment type="caution">
    <text evidence="2">The sequence shown here is derived from an EMBL/GenBank/DDBJ whole genome shotgun (WGS) entry which is preliminary data.</text>
</comment>
<evidence type="ECO:0000313" key="3">
    <source>
        <dbReference type="Proteomes" id="UP000275267"/>
    </source>
</evidence>
<feature type="region of interest" description="Disordered" evidence="1">
    <location>
        <begin position="1"/>
        <end position="43"/>
    </location>
</feature>
<feature type="compositionally biased region" description="Basic residues" evidence="1">
    <location>
        <begin position="113"/>
        <end position="127"/>
    </location>
</feature>
<dbReference type="AlphaFoldDB" id="A0A3L6QAT3"/>
<keyword evidence="3" id="KW-1185">Reference proteome</keyword>
<name>A0A3L6QAT3_PANMI</name>
<organism evidence="2 3">
    <name type="scientific">Panicum miliaceum</name>
    <name type="common">Proso millet</name>
    <name type="synonym">Broomcorn millet</name>
    <dbReference type="NCBI Taxonomy" id="4540"/>
    <lineage>
        <taxon>Eukaryota</taxon>
        <taxon>Viridiplantae</taxon>
        <taxon>Streptophyta</taxon>
        <taxon>Embryophyta</taxon>
        <taxon>Tracheophyta</taxon>
        <taxon>Spermatophyta</taxon>
        <taxon>Magnoliopsida</taxon>
        <taxon>Liliopsida</taxon>
        <taxon>Poales</taxon>
        <taxon>Poaceae</taxon>
        <taxon>PACMAD clade</taxon>
        <taxon>Panicoideae</taxon>
        <taxon>Panicodae</taxon>
        <taxon>Paniceae</taxon>
        <taxon>Panicinae</taxon>
        <taxon>Panicum</taxon>
        <taxon>Panicum sect. Panicum</taxon>
    </lineage>
</organism>
<dbReference type="EMBL" id="PQIB02000013">
    <property type="protein sequence ID" value="RLM75341.1"/>
    <property type="molecule type" value="Genomic_DNA"/>
</dbReference>
<feature type="compositionally biased region" description="Low complexity" evidence="1">
    <location>
        <begin position="128"/>
        <end position="151"/>
    </location>
</feature>
<gene>
    <name evidence="2" type="ORF">C2845_PM15G00530</name>
</gene>
<proteinExistence type="predicted"/>
<sequence length="200" mass="20758">MGQLRSLPSPIRFRPNPGLSAEGHSPEFPSPNFGKGSSQEPLSAMARSSGSFCTKLPVAASGGRACTLRACRGAAPPRLLAAAARAHAGPAGAPRLRGGRGQLSPHLRGGHACTRRACRGPRLRGGRRQPSAPPRGRAGPAGAPRPHGGQRQPSDKRTSVCRRMTIGPSATTGASASGLLFLLFSCIWTNQACRFILGML</sequence>
<protein>
    <submittedName>
        <fullName evidence="2">Uncharacterized protein</fullName>
    </submittedName>
</protein>
<reference evidence="3" key="1">
    <citation type="journal article" date="2019" name="Nat. Commun.">
        <title>The genome of broomcorn millet.</title>
        <authorList>
            <person name="Zou C."/>
            <person name="Miki D."/>
            <person name="Li D."/>
            <person name="Tang Q."/>
            <person name="Xiao L."/>
            <person name="Rajput S."/>
            <person name="Deng P."/>
            <person name="Jia W."/>
            <person name="Huang R."/>
            <person name="Zhang M."/>
            <person name="Sun Y."/>
            <person name="Hu J."/>
            <person name="Fu X."/>
            <person name="Schnable P.S."/>
            <person name="Li F."/>
            <person name="Zhang H."/>
            <person name="Feng B."/>
            <person name="Zhu X."/>
            <person name="Liu R."/>
            <person name="Schnable J.C."/>
            <person name="Zhu J.-K."/>
            <person name="Zhang H."/>
        </authorList>
    </citation>
    <scope>NUCLEOTIDE SEQUENCE [LARGE SCALE GENOMIC DNA]</scope>
</reference>
<accession>A0A3L6QAT3</accession>
<evidence type="ECO:0000256" key="1">
    <source>
        <dbReference type="SAM" id="MobiDB-lite"/>
    </source>
</evidence>
<evidence type="ECO:0000313" key="2">
    <source>
        <dbReference type="EMBL" id="RLM75341.1"/>
    </source>
</evidence>
<dbReference type="Proteomes" id="UP000275267">
    <property type="component" value="Unassembled WGS sequence"/>
</dbReference>